<keyword evidence="1" id="KW-0479">Metal-binding</keyword>
<dbReference type="SUPFAM" id="SSF57850">
    <property type="entry name" value="RING/U-box"/>
    <property type="match status" value="1"/>
</dbReference>
<keyword evidence="1" id="KW-0863">Zinc-finger</keyword>
<feature type="coiled-coil region" evidence="2">
    <location>
        <begin position="175"/>
        <end position="230"/>
    </location>
</feature>
<protein>
    <recommendedName>
        <fullName evidence="4">RING-type domain-containing protein</fullName>
    </recommendedName>
</protein>
<dbReference type="Gene3D" id="3.30.40.10">
    <property type="entry name" value="Zinc/RING finger domain, C3HC4 (zinc finger)"/>
    <property type="match status" value="1"/>
</dbReference>
<evidence type="ECO:0000256" key="3">
    <source>
        <dbReference type="SAM" id="MobiDB-lite"/>
    </source>
</evidence>
<dbReference type="Proteomes" id="UP000626109">
    <property type="component" value="Unassembled WGS sequence"/>
</dbReference>
<dbReference type="AlphaFoldDB" id="A0A813L3M0"/>
<comment type="caution">
    <text evidence="5">The sequence shown here is derived from an EMBL/GenBank/DDBJ whole genome shotgun (WGS) entry which is preliminary data.</text>
</comment>
<dbReference type="CDD" id="cd16649">
    <property type="entry name" value="mRING-HC-C3HC5_CGRF1-like"/>
    <property type="match status" value="1"/>
</dbReference>
<feature type="compositionally biased region" description="Acidic residues" evidence="3">
    <location>
        <begin position="12"/>
        <end position="32"/>
    </location>
</feature>
<feature type="domain" description="RING-type" evidence="4">
    <location>
        <begin position="352"/>
        <end position="389"/>
    </location>
</feature>
<dbReference type="InterPro" id="IPR001841">
    <property type="entry name" value="Znf_RING"/>
</dbReference>
<keyword evidence="1" id="KW-0862">Zinc</keyword>
<dbReference type="EMBL" id="CAJNNW010033888">
    <property type="protein sequence ID" value="CAE8720817.1"/>
    <property type="molecule type" value="Genomic_DNA"/>
</dbReference>
<dbReference type="PROSITE" id="PS50089">
    <property type="entry name" value="ZF_RING_2"/>
    <property type="match status" value="1"/>
</dbReference>
<feature type="region of interest" description="Disordered" evidence="3">
    <location>
        <begin position="1"/>
        <end position="154"/>
    </location>
</feature>
<dbReference type="InterPro" id="IPR013083">
    <property type="entry name" value="Znf_RING/FYVE/PHD"/>
</dbReference>
<evidence type="ECO:0000313" key="5">
    <source>
        <dbReference type="EMBL" id="CAE8720817.1"/>
    </source>
</evidence>
<feature type="compositionally biased region" description="Low complexity" evidence="3">
    <location>
        <begin position="1"/>
        <end position="11"/>
    </location>
</feature>
<proteinExistence type="predicted"/>
<accession>A0A813L3M0</accession>
<feature type="compositionally biased region" description="Low complexity" evidence="3">
    <location>
        <begin position="35"/>
        <end position="47"/>
    </location>
</feature>
<dbReference type="GO" id="GO:0008270">
    <property type="term" value="F:zinc ion binding"/>
    <property type="evidence" value="ECO:0007669"/>
    <property type="project" value="UniProtKB-KW"/>
</dbReference>
<keyword evidence="2" id="KW-0175">Coiled coil</keyword>
<evidence type="ECO:0000256" key="2">
    <source>
        <dbReference type="SAM" id="Coils"/>
    </source>
</evidence>
<evidence type="ECO:0000259" key="4">
    <source>
        <dbReference type="PROSITE" id="PS50089"/>
    </source>
</evidence>
<name>A0A813L3M0_POLGL</name>
<dbReference type="Pfam" id="PF13920">
    <property type="entry name" value="zf-C3HC4_3"/>
    <property type="match status" value="1"/>
</dbReference>
<evidence type="ECO:0000313" key="6">
    <source>
        <dbReference type="Proteomes" id="UP000626109"/>
    </source>
</evidence>
<sequence length="401" mass="43651">MEADVSAAATASEEEEAAEEFTEYEPQEELAEVDGQQPVVVQRVRAAGQGGRGRRSRPQASTASAAAVSGYRAVGRSRAGSRLGQPLPRPKVSPCRTSASPSREACSRQAAAAADADAQPEMHFERSPSVSSSQARDTPRAASDATPSSPAHGVWLAEPTSIGAPLLMLDEFEVQDHLEAETAALREELSDARAAGKADRAAVEALATSNEELERQVAELRTASQRLEQETGVLHLQLQNHHGIMAADWEQTLGFQERLRQEEAVAERLSVEAAELRAGLAARTEEAAQLRKDATSWRILSRMDLLGEVSSEELDRVLESAMPAITRLHAESRARAKLARNQLRDELEQQLCAVCKDAKKAVLFLPCQHLCVCEGCRGKLRPYRCPMCQVPVQSHISRVHF</sequence>
<organism evidence="5 6">
    <name type="scientific">Polarella glacialis</name>
    <name type="common">Dinoflagellate</name>
    <dbReference type="NCBI Taxonomy" id="89957"/>
    <lineage>
        <taxon>Eukaryota</taxon>
        <taxon>Sar</taxon>
        <taxon>Alveolata</taxon>
        <taxon>Dinophyceae</taxon>
        <taxon>Suessiales</taxon>
        <taxon>Suessiaceae</taxon>
        <taxon>Polarella</taxon>
    </lineage>
</organism>
<reference evidence="5" key="1">
    <citation type="submission" date="2021-02" db="EMBL/GenBank/DDBJ databases">
        <authorList>
            <person name="Dougan E. K."/>
            <person name="Rhodes N."/>
            <person name="Thang M."/>
            <person name="Chan C."/>
        </authorList>
    </citation>
    <scope>NUCLEOTIDE SEQUENCE</scope>
</reference>
<gene>
    <name evidence="5" type="ORF">PGLA2088_LOCUS41552</name>
</gene>
<evidence type="ECO:0000256" key="1">
    <source>
        <dbReference type="PROSITE-ProRule" id="PRU00175"/>
    </source>
</evidence>